<reference evidence="2 3" key="1">
    <citation type="submission" date="2016-10" db="EMBL/GenBank/DDBJ databases">
        <authorList>
            <person name="de Groot N.N."/>
        </authorList>
    </citation>
    <scope>NUCLEOTIDE SEQUENCE [LARGE SCALE GENOMIC DNA]</scope>
    <source>
        <strain evidence="2 3">JCM 21544</strain>
    </source>
</reference>
<name>A0A1G9LM00_9PSED</name>
<evidence type="ECO:0008006" key="4">
    <source>
        <dbReference type="Google" id="ProtNLM"/>
    </source>
</evidence>
<accession>A0A1G9LM00</accession>
<dbReference type="Proteomes" id="UP000198706">
    <property type="component" value="Unassembled WGS sequence"/>
</dbReference>
<evidence type="ECO:0000256" key="1">
    <source>
        <dbReference type="SAM" id="SignalP"/>
    </source>
</evidence>
<dbReference type="RefSeq" id="WP_084339235.1">
    <property type="nucleotide sequence ID" value="NZ_CBKZNZ010000029.1"/>
</dbReference>
<gene>
    <name evidence="2" type="ORF">SAMN05216186_12548</name>
</gene>
<dbReference type="AlphaFoldDB" id="A0A1G9LM00"/>
<evidence type="ECO:0000313" key="2">
    <source>
        <dbReference type="EMBL" id="SDL62555.1"/>
    </source>
</evidence>
<keyword evidence="3" id="KW-1185">Reference proteome</keyword>
<feature type="chain" id="PRO_5011649840" description="NADH:ubiquinone oxidoreductase" evidence="1">
    <location>
        <begin position="19"/>
        <end position="117"/>
    </location>
</feature>
<evidence type="ECO:0000313" key="3">
    <source>
        <dbReference type="Proteomes" id="UP000198706"/>
    </source>
</evidence>
<sequence length="117" mass="13257">MRRWFLSLLAALPLFAQAEACIVHSRAERLDVKVCQQNRSIPEALFRSGFCQPQLQGQEVEVEFVEQCPQGAFGICSDAQASNMPYRQDIHYYGVASDAAFLKPYCEQQSKGNWLKP</sequence>
<protein>
    <recommendedName>
        <fullName evidence="4">NADH:ubiquinone oxidoreductase</fullName>
    </recommendedName>
</protein>
<dbReference type="EMBL" id="FNFD01000025">
    <property type="protein sequence ID" value="SDL62555.1"/>
    <property type="molecule type" value="Genomic_DNA"/>
</dbReference>
<proteinExistence type="predicted"/>
<feature type="signal peptide" evidence="1">
    <location>
        <begin position="1"/>
        <end position="18"/>
    </location>
</feature>
<keyword evidence="1" id="KW-0732">Signal</keyword>
<dbReference type="OrthoDB" id="7013721at2"/>
<organism evidence="2 3">
    <name type="scientific">Pseudomonas indica</name>
    <dbReference type="NCBI Taxonomy" id="137658"/>
    <lineage>
        <taxon>Bacteria</taxon>
        <taxon>Pseudomonadati</taxon>
        <taxon>Pseudomonadota</taxon>
        <taxon>Gammaproteobacteria</taxon>
        <taxon>Pseudomonadales</taxon>
        <taxon>Pseudomonadaceae</taxon>
        <taxon>Pseudomonas</taxon>
    </lineage>
</organism>